<dbReference type="InterPro" id="IPR036772">
    <property type="entry name" value="SRCR-like_dom_sf"/>
</dbReference>
<dbReference type="SMART" id="SM00473">
    <property type="entry name" value="PAN_AP"/>
    <property type="match status" value="2"/>
</dbReference>
<dbReference type="STRING" id="7574.A0A1S3JBH9"/>
<dbReference type="CDD" id="cd00041">
    <property type="entry name" value="CUB"/>
    <property type="match status" value="1"/>
</dbReference>
<evidence type="ECO:0000259" key="4">
    <source>
        <dbReference type="PROSITE" id="PS01180"/>
    </source>
</evidence>
<dbReference type="PANTHER" id="PTHR46908:SF8">
    <property type="entry name" value="C-TYPE LECTIN DOMAIN-CONTAINING PROTEIN"/>
    <property type="match status" value="1"/>
</dbReference>
<keyword evidence="8" id="KW-1185">Reference proteome</keyword>
<dbReference type="Gene3D" id="3.10.250.10">
    <property type="entry name" value="SRCR-like domain"/>
    <property type="match status" value="1"/>
</dbReference>
<reference evidence="9" key="1">
    <citation type="submission" date="2025-08" db="UniProtKB">
        <authorList>
            <consortium name="RefSeq"/>
        </authorList>
    </citation>
    <scope>IDENTIFICATION</scope>
    <source>
        <tissue evidence="9">Gonads</tissue>
    </source>
</reference>
<dbReference type="SUPFAM" id="SSF56487">
    <property type="entry name" value="SRCR-like"/>
    <property type="match status" value="1"/>
</dbReference>
<dbReference type="SUPFAM" id="SSF57414">
    <property type="entry name" value="Hairpin loop containing domain-like"/>
    <property type="match status" value="1"/>
</dbReference>
<evidence type="ECO:0000259" key="7">
    <source>
        <dbReference type="PROSITE" id="PS50948"/>
    </source>
</evidence>
<dbReference type="Gene3D" id="3.50.4.10">
    <property type="entry name" value="Hepatocyte Growth Factor"/>
    <property type="match status" value="2"/>
</dbReference>
<dbReference type="InterPro" id="IPR001190">
    <property type="entry name" value="SRCR"/>
</dbReference>
<organism evidence="8 9">
    <name type="scientific">Lingula anatina</name>
    <name type="common">Brachiopod</name>
    <name type="synonym">Lingula unguis</name>
    <dbReference type="NCBI Taxonomy" id="7574"/>
    <lineage>
        <taxon>Eukaryota</taxon>
        <taxon>Metazoa</taxon>
        <taxon>Spiralia</taxon>
        <taxon>Lophotrochozoa</taxon>
        <taxon>Brachiopoda</taxon>
        <taxon>Linguliformea</taxon>
        <taxon>Lingulata</taxon>
        <taxon>Lingulida</taxon>
        <taxon>Linguloidea</taxon>
        <taxon>Lingulidae</taxon>
        <taxon>Lingula</taxon>
    </lineage>
</organism>
<dbReference type="SUPFAM" id="SSF57196">
    <property type="entry name" value="EGF/Laminin"/>
    <property type="match status" value="1"/>
</dbReference>
<dbReference type="OrthoDB" id="6154841at2759"/>
<dbReference type="Pfam" id="PF00431">
    <property type="entry name" value="CUB"/>
    <property type="match status" value="1"/>
</dbReference>
<dbReference type="Pfam" id="PF00024">
    <property type="entry name" value="PAN_1"/>
    <property type="match status" value="1"/>
</dbReference>
<feature type="domain" description="SRCR" evidence="6">
    <location>
        <begin position="1"/>
        <end position="67"/>
    </location>
</feature>
<dbReference type="KEGG" id="lak:106171828"/>
<dbReference type="InterPro" id="IPR052129">
    <property type="entry name" value="Spermadhesin-Link_domain"/>
</dbReference>
<dbReference type="InterPro" id="IPR000742">
    <property type="entry name" value="EGF"/>
</dbReference>
<evidence type="ECO:0000259" key="6">
    <source>
        <dbReference type="PROSITE" id="PS50287"/>
    </source>
</evidence>
<dbReference type="AlphaFoldDB" id="A0A1S3JBH9"/>
<feature type="domain" description="CUB" evidence="4">
    <location>
        <begin position="74"/>
        <end position="195"/>
    </location>
</feature>
<dbReference type="InterPro" id="IPR036056">
    <property type="entry name" value="Fibrinogen-like_C"/>
</dbReference>
<evidence type="ECO:0000256" key="1">
    <source>
        <dbReference type="ARBA" id="ARBA00023157"/>
    </source>
</evidence>
<protein>
    <submittedName>
        <fullName evidence="9">Uncharacterized protein LOC106171828</fullName>
    </submittedName>
</protein>
<name>A0A1S3JBH9_LINAN</name>
<keyword evidence="1 2" id="KW-1015">Disulfide bond</keyword>
<comment type="caution">
    <text evidence="3">Lacks conserved residue(s) required for the propagation of feature annotation.</text>
</comment>
<dbReference type="InterPro" id="IPR000859">
    <property type="entry name" value="CUB_dom"/>
</dbReference>
<evidence type="ECO:0000259" key="5">
    <source>
        <dbReference type="PROSITE" id="PS50026"/>
    </source>
</evidence>
<dbReference type="SUPFAM" id="SSF49854">
    <property type="entry name" value="Spermadhesin, CUB domain"/>
    <property type="match status" value="1"/>
</dbReference>
<dbReference type="InParanoid" id="A0A1S3JBH9"/>
<dbReference type="Gene3D" id="2.10.25.10">
    <property type="entry name" value="Laminin"/>
    <property type="match status" value="1"/>
</dbReference>
<dbReference type="GO" id="GO:0016020">
    <property type="term" value="C:membrane"/>
    <property type="evidence" value="ECO:0007669"/>
    <property type="project" value="InterPro"/>
</dbReference>
<evidence type="ECO:0000256" key="2">
    <source>
        <dbReference type="PROSITE-ProRule" id="PRU00076"/>
    </source>
</evidence>
<evidence type="ECO:0000313" key="8">
    <source>
        <dbReference type="Proteomes" id="UP000085678"/>
    </source>
</evidence>
<feature type="domain" description="EGF-like" evidence="5">
    <location>
        <begin position="531"/>
        <end position="567"/>
    </location>
</feature>
<evidence type="ECO:0000313" key="9">
    <source>
        <dbReference type="RefSeq" id="XP_013407757.1"/>
    </source>
</evidence>
<dbReference type="Gene3D" id="2.60.120.290">
    <property type="entry name" value="Spermadhesin, CUB domain"/>
    <property type="match status" value="1"/>
</dbReference>
<dbReference type="SUPFAM" id="SSF56496">
    <property type="entry name" value="Fibrinogen C-terminal domain-like"/>
    <property type="match status" value="1"/>
</dbReference>
<dbReference type="PROSITE" id="PS50026">
    <property type="entry name" value="EGF_3"/>
    <property type="match status" value="1"/>
</dbReference>
<dbReference type="PROSITE" id="PS01180">
    <property type="entry name" value="CUB"/>
    <property type="match status" value="1"/>
</dbReference>
<feature type="disulfide bond" evidence="2">
    <location>
        <begin position="557"/>
        <end position="566"/>
    </location>
</feature>
<dbReference type="FunFam" id="2.60.120.290:FF:000005">
    <property type="entry name" value="Procollagen C-endopeptidase enhancer 1"/>
    <property type="match status" value="1"/>
</dbReference>
<feature type="domain" description="Apple" evidence="7">
    <location>
        <begin position="275"/>
        <end position="352"/>
    </location>
</feature>
<dbReference type="Proteomes" id="UP000085678">
    <property type="component" value="Unplaced"/>
</dbReference>
<dbReference type="InterPro" id="IPR035914">
    <property type="entry name" value="Sperma_CUB_dom_sf"/>
</dbReference>
<dbReference type="PROSITE" id="PS01186">
    <property type="entry name" value="EGF_2"/>
    <property type="match status" value="1"/>
</dbReference>
<proteinExistence type="predicted"/>
<dbReference type="PROSITE" id="PS50948">
    <property type="entry name" value="PAN"/>
    <property type="match status" value="1"/>
</dbReference>
<evidence type="ECO:0000256" key="3">
    <source>
        <dbReference type="PROSITE-ProRule" id="PRU00196"/>
    </source>
</evidence>
<accession>A0A1S3JBH9</accession>
<dbReference type="SMART" id="SM00042">
    <property type="entry name" value="CUB"/>
    <property type="match status" value="1"/>
</dbReference>
<dbReference type="GeneID" id="106171828"/>
<gene>
    <name evidence="9" type="primary">LOC106171828</name>
</gene>
<keyword evidence="2" id="KW-0245">EGF-like domain</keyword>
<dbReference type="InterPro" id="IPR003609">
    <property type="entry name" value="Pan_app"/>
</dbReference>
<dbReference type="PROSITE" id="PS50287">
    <property type="entry name" value="SRCR_2"/>
    <property type="match status" value="1"/>
</dbReference>
<dbReference type="RefSeq" id="XP_013407757.1">
    <property type="nucleotide sequence ID" value="XM_013552303.1"/>
</dbReference>
<dbReference type="PROSITE" id="PS00022">
    <property type="entry name" value="EGF_1"/>
    <property type="match status" value="1"/>
</dbReference>
<dbReference type="CDD" id="cd00054">
    <property type="entry name" value="EGF_CA"/>
    <property type="match status" value="1"/>
</dbReference>
<sequence length="660" mass="73131">MTAEHAGIICRQLGFDDGKLATVSSGTGNVWLRLRDSCSLAHIQACPRYGFGMTHCGHGHDIGIYCYDITNASCEAPAALTGHFGHLRSFGHPTTQYGPNLNCTWWITVPEGFAVRLTFTDFSLEDSVDCENDYVEVRDIGMGSFENWTSAAVIGRYCGATNPGTLTSTTNRLVVHFRSNEATSSGGMAAYFSSDCSGATVWNKVNNTSDLSGTDFMIRSINNASNCLLECDHHQFCFKVYYDATNETCYMKMATFYGRNISLSGLELETYEKKCINGHQWTTQDNRAIRSEELAVEYTSNVDNCLASCRMRPTCLAIDYSASSKKCTLHSVNSADTSLTLESSTVYHETTVPKTCAEVLANNGTSGWYGLKVATGQLVFTYCDALRFGGGWTLLMAKRARSCTSPVSELPVSQYSLLESEFSILQELLRFKDRTLVDYYELLLEDSGRQWNSTWMVPNTMSDYNDVTVTSFEGVTSMLGMARGHIQSLAHISAISNISGLPYIGENCSSPVTDASNTIFLWMRTPTTANKDKKCMINVCANGGHCRYENGNTTCTCAKGFYGEKCEHSLPSVTAQFKKLPDTAVRFADITKTKVSTRVLDCMSFCVLHGCSGFYWQPKTEVKPMNCELLSEQLFGSLLYSEVHRDVYVRLQEGDIDWEQ</sequence>
<dbReference type="PANTHER" id="PTHR46908">
    <property type="entry name" value="CUBILIN-LIKE PROTEIN"/>
    <property type="match status" value="1"/>
</dbReference>